<sequence length="127" mass="13635">MPDTEPKSGATAAAWTDKQRMALLIVVAEHALKGSIESKLSQAPLPSGRTVIACRNVIIRLKKELKDDIESIKAGKTTQVESEGAVKQSPCKRKAPEDDAKTPKKKAASRGKCSEAVVKAEPVEDEI</sequence>
<evidence type="ECO:0000313" key="2">
    <source>
        <dbReference type="EMBL" id="OSS44323.1"/>
    </source>
</evidence>
<name>A0A1Y2LJZ3_EPING</name>
<evidence type="ECO:0000256" key="1">
    <source>
        <dbReference type="SAM" id="MobiDB-lite"/>
    </source>
</evidence>
<proteinExistence type="predicted"/>
<feature type="region of interest" description="Disordered" evidence="1">
    <location>
        <begin position="73"/>
        <end position="115"/>
    </location>
</feature>
<dbReference type="Proteomes" id="UP000193240">
    <property type="component" value="Unassembled WGS sequence"/>
</dbReference>
<dbReference type="InParanoid" id="A0A1Y2LJZ3"/>
<dbReference type="EMBL" id="KZ107858">
    <property type="protein sequence ID" value="OSS44323.1"/>
    <property type="molecule type" value="Genomic_DNA"/>
</dbReference>
<gene>
    <name evidence="2" type="ORF">B5807_11012</name>
</gene>
<evidence type="ECO:0000313" key="3">
    <source>
        <dbReference type="Proteomes" id="UP000193240"/>
    </source>
</evidence>
<dbReference type="OMA" id="RTVIACK"/>
<dbReference type="AlphaFoldDB" id="A0A1Y2LJZ3"/>
<reference evidence="2 3" key="1">
    <citation type="journal article" date="2017" name="Genome Announc.">
        <title>Genome sequence of the saprophytic ascomycete Epicoccum nigrum ICMP 19927 strain isolated from New Zealand.</title>
        <authorList>
            <person name="Fokin M."/>
            <person name="Fleetwood D."/>
            <person name="Weir B.S."/>
            <person name="Villas-Boas S.G."/>
        </authorList>
    </citation>
    <scope>NUCLEOTIDE SEQUENCE [LARGE SCALE GENOMIC DNA]</scope>
    <source>
        <strain evidence="2 3">ICMP 19927</strain>
    </source>
</reference>
<protein>
    <submittedName>
        <fullName evidence="2">Uncharacterized protein</fullName>
    </submittedName>
</protein>
<keyword evidence="3" id="KW-1185">Reference proteome</keyword>
<accession>A0A1Y2LJZ3</accession>
<organism evidence="2 3">
    <name type="scientific">Epicoccum nigrum</name>
    <name type="common">Soil fungus</name>
    <name type="synonym">Epicoccum purpurascens</name>
    <dbReference type="NCBI Taxonomy" id="105696"/>
    <lineage>
        <taxon>Eukaryota</taxon>
        <taxon>Fungi</taxon>
        <taxon>Dikarya</taxon>
        <taxon>Ascomycota</taxon>
        <taxon>Pezizomycotina</taxon>
        <taxon>Dothideomycetes</taxon>
        <taxon>Pleosporomycetidae</taxon>
        <taxon>Pleosporales</taxon>
        <taxon>Pleosporineae</taxon>
        <taxon>Didymellaceae</taxon>
        <taxon>Epicoccum</taxon>
    </lineage>
</organism>